<dbReference type="EC" id="2.7.11.1" evidence="10"/>
<dbReference type="Proteomes" id="UP000324233">
    <property type="component" value="Chromosome"/>
</dbReference>
<dbReference type="GO" id="GO:0004674">
    <property type="term" value="F:protein serine/threonine kinase activity"/>
    <property type="evidence" value="ECO:0007669"/>
    <property type="project" value="UniProtKB-EC"/>
</dbReference>
<dbReference type="SMART" id="SM00220">
    <property type="entry name" value="S_TKc"/>
    <property type="match status" value="1"/>
</dbReference>
<dbReference type="Pfam" id="PF14559">
    <property type="entry name" value="TPR_19"/>
    <property type="match status" value="2"/>
</dbReference>
<dbReference type="InterPro" id="IPR019734">
    <property type="entry name" value="TPR_rpt"/>
</dbReference>
<keyword evidence="8" id="KW-0472">Membrane</keyword>
<keyword evidence="8" id="KW-1133">Transmembrane helix</keyword>
<dbReference type="KEGG" id="agv:OJF2_30960"/>
<feature type="repeat" description="TPR" evidence="5">
    <location>
        <begin position="812"/>
        <end position="845"/>
    </location>
</feature>
<dbReference type="Gene3D" id="3.30.200.20">
    <property type="entry name" value="Phosphorylase Kinase, domain 1"/>
    <property type="match status" value="1"/>
</dbReference>
<sequence length="1122" mass="121816">MAEKTPRRRWSIHPRVGSPGGYASAPDDDLSQAFEVDPPAPAAQLTPPVVTSPDECLLEASLHADFRVSSGSGADSSPGGRPAAPSRRMPGLPGYELLSELGRGGMGVVYKAREVRLNRLVAVKMILAGHYSGADSVARLLAEAETVARLDHPNVVQIYAIGDHEGRPFVALEYVGGGSLGSILGGTPWPAGRSAELTETLARAIQAAHDRAIVHRDLKPANILMTPEGIPKISDFGLAKTLDGPSDLTAAESIVGSPSYMAPEQADGRAREAGPAADVYSLGAILYELLTGRPPFRGASVLETLEMVKGSDPVPPSRLVPGLPRDVETICLKCLQKEPSRRYATAGELADDLGRYRRDEPIRARPAGAWERAWKWTRRKPAMAALALVSVVAVAAAAAGGLAYREEIRGRAEAARHRAQRLRGRAESHLALGRAARDRGDWPAARAQLSSALALVQSEPSLAELLPPAQRLFDEAGERIAEAGDREAAQARGRALRRLHDEAVFYQSQYTGLDPDANLESVRRAARQALAQLWPQGPPYLPSALDSWRVGDDERARLLAEAYEVLLLLAEALGQPASGEGPAEQARLGLAALDQAARLRTPTRAYHALRAASLERLGLRDAARVEHRLARDSGAPASAQDEFLLGEQSYRRGDFLPAVDHFKKVLSMDPGHFWAGYLMALCFLKTHRPAEAQAALIACQARRPDFVWIYLLKGFAEGEMREFELAEADFRRAQEIRGGDDARYVLLVNRGVMRLRKKEAAAAIEDLQAAIALKPGGYQAYLDLAQAQARIGRADQALATLDRAIRATPDGAVLYRVRGQIEGQLGRDDDAMADFDRAIRHTPPDDPQLAEPLLERGRVAHRRRRPEAALADFDRALAIRPDLATAQRLRGAVLMELRRYDEAVRSFDACLARGGPTASLYEARGLAQTWRGRYDEALADFSLAARAGGRTASLCVNRGWAHLFSGEPRLAEADFDEAIRLDAGHADARCGRGLARAQLRRGGEAIADARAVLDSGPADPRLIYNAVRIYCLVAADIQSTPARISDREFRMMKRCRDEALAWMLKAMGLIPAGERGRFWRDVVSRDPTLDAIRSRPAFRELQGRYAPRDGEAPPAGGGGPPP</sequence>
<keyword evidence="11" id="KW-1185">Reference proteome</keyword>
<evidence type="ECO:0000256" key="3">
    <source>
        <dbReference type="ARBA" id="ARBA00022777"/>
    </source>
</evidence>
<evidence type="ECO:0000256" key="8">
    <source>
        <dbReference type="SAM" id="Phobius"/>
    </source>
</evidence>
<dbReference type="PROSITE" id="PS50005">
    <property type="entry name" value="TPR"/>
    <property type="match status" value="4"/>
</dbReference>
<dbReference type="AlphaFoldDB" id="A0A5B9W3B5"/>
<dbReference type="InterPro" id="IPR011009">
    <property type="entry name" value="Kinase-like_dom_sf"/>
</dbReference>
<feature type="region of interest" description="Disordered" evidence="7">
    <location>
        <begin position="68"/>
        <end position="91"/>
    </location>
</feature>
<dbReference type="InterPro" id="IPR000719">
    <property type="entry name" value="Prot_kinase_dom"/>
</dbReference>
<keyword evidence="2 6" id="KW-0547">Nucleotide-binding</keyword>
<dbReference type="InterPro" id="IPR017441">
    <property type="entry name" value="Protein_kinase_ATP_BS"/>
</dbReference>
<evidence type="ECO:0000256" key="7">
    <source>
        <dbReference type="SAM" id="MobiDB-lite"/>
    </source>
</evidence>
<name>A0A5B9W3B5_9BACT</name>
<organism evidence="10 11">
    <name type="scientific">Aquisphaera giovannonii</name>
    <dbReference type="NCBI Taxonomy" id="406548"/>
    <lineage>
        <taxon>Bacteria</taxon>
        <taxon>Pseudomonadati</taxon>
        <taxon>Planctomycetota</taxon>
        <taxon>Planctomycetia</taxon>
        <taxon>Isosphaerales</taxon>
        <taxon>Isosphaeraceae</taxon>
        <taxon>Aquisphaera</taxon>
    </lineage>
</organism>
<dbReference type="Pfam" id="PF00069">
    <property type="entry name" value="Pkinase"/>
    <property type="match status" value="1"/>
</dbReference>
<feature type="binding site" evidence="6">
    <location>
        <position position="124"/>
    </location>
    <ligand>
        <name>ATP</name>
        <dbReference type="ChEBI" id="CHEBI:30616"/>
    </ligand>
</feature>
<feature type="domain" description="Protein kinase" evidence="9">
    <location>
        <begin position="95"/>
        <end position="354"/>
    </location>
</feature>
<keyword evidence="5" id="KW-0802">TPR repeat</keyword>
<dbReference type="PANTHER" id="PTHR43289:SF6">
    <property type="entry name" value="SERINE_THREONINE-PROTEIN KINASE NEKL-3"/>
    <property type="match status" value="1"/>
</dbReference>
<dbReference type="SUPFAM" id="SSF48452">
    <property type="entry name" value="TPR-like"/>
    <property type="match status" value="2"/>
</dbReference>
<dbReference type="SMART" id="SM00028">
    <property type="entry name" value="TPR"/>
    <property type="match status" value="12"/>
</dbReference>
<dbReference type="GO" id="GO:0005524">
    <property type="term" value="F:ATP binding"/>
    <property type="evidence" value="ECO:0007669"/>
    <property type="project" value="UniProtKB-UniRule"/>
</dbReference>
<dbReference type="PROSITE" id="PS00108">
    <property type="entry name" value="PROTEIN_KINASE_ST"/>
    <property type="match status" value="1"/>
</dbReference>
<dbReference type="RefSeq" id="WP_148594462.1">
    <property type="nucleotide sequence ID" value="NZ_CP042997.1"/>
</dbReference>
<feature type="region of interest" description="Disordered" evidence="7">
    <location>
        <begin position="1100"/>
        <end position="1122"/>
    </location>
</feature>
<proteinExistence type="predicted"/>
<gene>
    <name evidence="10" type="primary">pknB_20</name>
    <name evidence="10" type="ORF">OJF2_30960</name>
</gene>
<evidence type="ECO:0000256" key="4">
    <source>
        <dbReference type="ARBA" id="ARBA00022840"/>
    </source>
</evidence>
<dbReference type="PROSITE" id="PS00107">
    <property type="entry name" value="PROTEIN_KINASE_ATP"/>
    <property type="match status" value="1"/>
</dbReference>
<feature type="repeat" description="TPR" evidence="5">
    <location>
        <begin position="639"/>
        <end position="672"/>
    </location>
</feature>
<dbReference type="Pfam" id="PF13432">
    <property type="entry name" value="TPR_16"/>
    <property type="match status" value="2"/>
</dbReference>
<dbReference type="PANTHER" id="PTHR43289">
    <property type="entry name" value="MITOGEN-ACTIVATED PROTEIN KINASE KINASE KINASE 20-RELATED"/>
    <property type="match status" value="1"/>
</dbReference>
<protein>
    <submittedName>
        <fullName evidence="10">Serine/threonine-protein kinase PknB</fullName>
        <ecNumber evidence="10">2.7.11.1</ecNumber>
    </submittedName>
</protein>
<feature type="compositionally biased region" description="Basic residues" evidence="7">
    <location>
        <begin position="1"/>
        <end position="12"/>
    </location>
</feature>
<evidence type="ECO:0000256" key="1">
    <source>
        <dbReference type="ARBA" id="ARBA00022679"/>
    </source>
</evidence>
<keyword evidence="4 6" id="KW-0067">ATP-binding</keyword>
<feature type="repeat" description="TPR" evidence="5">
    <location>
        <begin position="778"/>
        <end position="811"/>
    </location>
</feature>
<feature type="repeat" description="TPR" evidence="5">
    <location>
        <begin position="850"/>
        <end position="883"/>
    </location>
</feature>
<dbReference type="SUPFAM" id="SSF56112">
    <property type="entry name" value="Protein kinase-like (PK-like)"/>
    <property type="match status" value="1"/>
</dbReference>
<feature type="compositionally biased region" description="Low complexity" evidence="7">
    <location>
        <begin position="69"/>
        <end position="88"/>
    </location>
</feature>
<keyword evidence="8" id="KW-0812">Transmembrane</keyword>
<evidence type="ECO:0000256" key="5">
    <source>
        <dbReference type="PROSITE-ProRule" id="PRU00339"/>
    </source>
</evidence>
<feature type="compositionally biased region" description="Basic and acidic residues" evidence="7">
    <location>
        <begin position="1100"/>
        <end position="1111"/>
    </location>
</feature>
<evidence type="ECO:0000313" key="11">
    <source>
        <dbReference type="Proteomes" id="UP000324233"/>
    </source>
</evidence>
<dbReference type="OrthoDB" id="9814069at2"/>
<reference evidence="10 11" key="1">
    <citation type="submission" date="2019-08" db="EMBL/GenBank/DDBJ databases">
        <title>Deep-cultivation of Planctomycetes and their phenomic and genomic characterization uncovers novel biology.</title>
        <authorList>
            <person name="Wiegand S."/>
            <person name="Jogler M."/>
            <person name="Boedeker C."/>
            <person name="Pinto D."/>
            <person name="Vollmers J."/>
            <person name="Rivas-Marin E."/>
            <person name="Kohn T."/>
            <person name="Peeters S.H."/>
            <person name="Heuer A."/>
            <person name="Rast P."/>
            <person name="Oberbeckmann S."/>
            <person name="Bunk B."/>
            <person name="Jeske O."/>
            <person name="Meyerdierks A."/>
            <person name="Storesund J.E."/>
            <person name="Kallscheuer N."/>
            <person name="Luecker S."/>
            <person name="Lage O.M."/>
            <person name="Pohl T."/>
            <person name="Merkel B.J."/>
            <person name="Hornburger P."/>
            <person name="Mueller R.-W."/>
            <person name="Bruemmer F."/>
            <person name="Labrenz M."/>
            <person name="Spormann A.M."/>
            <person name="Op den Camp H."/>
            <person name="Overmann J."/>
            <person name="Amann R."/>
            <person name="Jetten M.S.M."/>
            <person name="Mascher T."/>
            <person name="Medema M.H."/>
            <person name="Devos D.P."/>
            <person name="Kaster A.-K."/>
            <person name="Ovreas L."/>
            <person name="Rohde M."/>
            <person name="Galperin M.Y."/>
            <person name="Jogler C."/>
        </authorList>
    </citation>
    <scope>NUCLEOTIDE SEQUENCE [LARGE SCALE GENOMIC DNA]</scope>
    <source>
        <strain evidence="10 11">OJF2</strain>
    </source>
</reference>
<dbReference type="EMBL" id="CP042997">
    <property type="protein sequence ID" value="QEH34555.1"/>
    <property type="molecule type" value="Genomic_DNA"/>
</dbReference>
<dbReference type="Gene3D" id="1.10.510.10">
    <property type="entry name" value="Transferase(Phosphotransferase) domain 1"/>
    <property type="match status" value="1"/>
</dbReference>
<dbReference type="PROSITE" id="PS50011">
    <property type="entry name" value="PROTEIN_KINASE_DOM"/>
    <property type="match status" value="1"/>
</dbReference>
<keyword evidence="1 10" id="KW-0808">Transferase</keyword>
<dbReference type="InterPro" id="IPR008271">
    <property type="entry name" value="Ser/Thr_kinase_AS"/>
</dbReference>
<evidence type="ECO:0000313" key="10">
    <source>
        <dbReference type="EMBL" id="QEH34555.1"/>
    </source>
</evidence>
<evidence type="ECO:0000256" key="6">
    <source>
        <dbReference type="PROSITE-ProRule" id="PRU10141"/>
    </source>
</evidence>
<dbReference type="CDD" id="cd14014">
    <property type="entry name" value="STKc_PknB_like"/>
    <property type="match status" value="1"/>
</dbReference>
<feature type="transmembrane region" description="Helical" evidence="8">
    <location>
        <begin position="382"/>
        <end position="404"/>
    </location>
</feature>
<keyword evidence="3 10" id="KW-0418">Kinase</keyword>
<evidence type="ECO:0000256" key="2">
    <source>
        <dbReference type="ARBA" id="ARBA00022741"/>
    </source>
</evidence>
<dbReference type="InterPro" id="IPR011990">
    <property type="entry name" value="TPR-like_helical_dom_sf"/>
</dbReference>
<dbReference type="Gene3D" id="1.25.40.10">
    <property type="entry name" value="Tetratricopeptide repeat domain"/>
    <property type="match status" value="4"/>
</dbReference>
<feature type="region of interest" description="Disordered" evidence="7">
    <location>
        <begin position="1"/>
        <end position="50"/>
    </location>
</feature>
<evidence type="ECO:0000259" key="9">
    <source>
        <dbReference type="PROSITE" id="PS50011"/>
    </source>
</evidence>
<accession>A0A5B9W3B5</accession>